<dbReference type="PROSITE" id="PS50240">
    <property type="entry name" value="TRYPSIN_DOM"/>
    <property type="match status" value="1"/>
</dbReference>
<dbReference type="CDD" id="cd00190">
    <property type="entry name" value="Tryp_SPc"/>
    <property type="match status" value="1"/>
</dbReference>
<name>A0AA40IA95_CNENI</name>
<evidence type="ECO:0000256" key="2">
    <source>
        <dbReference type="ARBA" id="ARBA00022729"/>
    </source>
</evidence>
<evidence type="ECO:0000259" key="7">
    <source>
        <dbReference type="PROSITE" id="PS50240"/>
    </source>
</evidence>
<dbReference type="InterPro" id="IPR043504">
    <property type="entry name" value="Peptidase_S1_PA_chymotrypsin"/>
</dbReference>
<dbReference type="EMBL" id="JAULJE010000003">
    <property type="protein sequence ID" value="KAK1345402.1"/>
    <property type="molecule type" value="Genomic_DNA"/>
</dbReference>
<protein>
    <recommendedName>
        <fullName evidence="7">Peptidase S1 domain-containing protein</fullName>
    </recommendedName>
</protein>
<keyword evidence="2" id="KW-0732">Signal</keyword>
<evidence type="ECO:0000256" key="4">
    <source>
        <dbReference type="ARBA" id="ARBA00022825"/>
    </source>
</evidence>
<keyword evidence="9" id="KW-1185">Reference proteome</keyword>
<dbReference type="Pfam" id="PF00089">
    <property type="entry name" value="Trypsin"/>
    <property type="match status" value="1"/>
</dbReference>
<evidence type="ECO:0000256" key="5">
    <source>
        <dbReference type="ARBA" id="ARBA00023145"/>
    </source>
</evidence>
<sequence length="220" mass="24508">MKVTGTRFKGVNRSQGCVFFRNRLSQVILGAHSRSKQEPEKQILSVRKQIPYPYYDKPRHEGDLKLLKAPTGGAPRLRRKATINKNVAILRLPKRGEDVKPGTRCHVAGWGLLRNDNVTRPDTLTEVNVTVLDRKTCNGPKYYGRHPVIQPDMICAGDPKGGRDSCDGDSGSPLICEGTFRGVTSFGKKDRCGDPWGPGVYTLLSQKHLNWITKTTRRAA</sequence>
<organism evidence="8 9">
    <name type="scientific">Cnephaeus nilssonii</name>
    <name type="common">Northern bat</name>
    <name type="synonym">Eptesicus nilssonii</name>
    <dbReference type="NCBI Taxonomy" id="3371016"/>
    <lineage>
        <taxon>Eukaryota</taxon>
        <taxon>Metazoa</taxon>
        <taxon>Chordata</taxon>
        <taxon>Craniata</taxon>
        <taxon>Vertebrata</taxon>
        <taxon>Euteleostomi</taxon>
        <taxon>Mammalia</taxon>
        <taxon>Eutheria</taxon>
        <taxon>Laurasiatheria</taxon>
        <taxon>Chiroptera</taxon>
        <taxon>Yangochiroptera</taxon>
        <taxon>Vespertilionidae</taxon>
        <taxon>Cnephaeus</taxon>
    </lineage>
</organism>
<dbReference type="PANTHER" id="PTHR24271">
    <property type="entry name" value="KALLIKREIN-RELATED"/>
    <property type="match status" value="1"/>
</dbReference>
<comment type="caution">
    <text evidence="8">The sequence shown here is derived from an EMBL/GenBank/DDBJ whole genome shotgun (WGS) entry which is preliminary data.</text>
</comment>
<dbReference type="InterPro" id="IPR033116">
    <property type="entry name" value="TRYPSIN_SER"/>
</dbReference>
<reference evidence="8" key="1">
    <citation type="submission" date="2023-06" db="EMBL/GenBank/DDBJ databases">
        <title>Reference genome for the Northern bat (Eptesicus nilssonii), a most northern bat species.</title>
        <authorList>
            <person name="Laine V.N."/>
            <person name="Pulliainen A.T."/>
            <person name="Lilley T.M."/>
        </authorList>
    </citation>
    <scope>NUCLEOTIDE SEQUENCE</scope>
    <source>
        <strain evidence="8">BLF_Eptnil</strain>
        <tissue evidence="8">Kidney</tissue>
    </source>
</reference>
<evidence type="ECO:0000256" key="3">
    <source>
        <dbReference type="ARBA" id="ARBA00022801"/>
    </source>
</evidence>
<dbReference type="GO" id="GO:0004252">
    <property type="term" value="F:serine-type endopeptidase activity"/>
    <property type="evidence" value="ECO:0007669"/>
    <property type="project" value="InterPro"/>
</dbReference>
<dbReference type="InterPro" id="IPR009003">
    <property type="entry name" value="Peptidase_S1_PA"/>
</dbReference>
<feature type="domain" description="Peptidase S1" evidence="7">
    <location>
        <begin position="17"/>
        <end position="217"/>
    </location>
</feature>
<keyword evidence="3" id="KW-0378">Hydrolase</keyword>
<dbReference type="Gene3D" id="2.40.10.10">
    <property type="entry name" value="Trypsin-like serine proteases"/>
    <property type="match status" value="2"/>
</dbReference>
<evidence type="ECO:0000256" key="1">
    <source>
        <dbReference type="ARBA" id="ARBA00022670"/>
    </source>
</evidence>
<dbReference type="InterPro" id="IPR001254">
    <property type="entry name" value="Trypsin_dom"/>
</dbReference>
<dbReference type="PANTHER" id="PTHR24271:SF69">
    <property type="entry name" value="GRANZYME A"/>
    <property type="match status" value="1"/>
</dbReference>
<evidence type="ECO:0000313" key="8">
    <source>
        <dbReference type="EMBL" id="KAK1345402.1"/>
    </source>
</evidence>
<keyword evidence="1" id="KW-0645">Protease</keyword>
<keyword evidence="5" id="KW-0865">Zymogen</keyword>
<dbReference type="GO" id="GO:0006508">
    <property type="term" value="P:proteolysis"/>
    <property type="evidence" value="ECO:0007669"/>
    <property type="project" value="UniProtKB-KW"/>
</dbReference>
<dbReference type="SUPFAM" id="SSF50494">
    <property type="entry name" value="Trypsin-like serine proteases"/>
    <property type="match status" value="1"/>
</dbReference>
<dbReference type="AlphaFoldDB" id="A0AA40IA95"/>
<accession>A0AA40IA95</accession>
<evidence type="ECO:0000313" key="9">
    <source>
        <dbReference type="Proteomes" id="UP001177744"/>
    </source>
</evidence>
<dbReference type="SMART" id="SM00020">
    <property type="entry name" value="Tryp_SPc"/>
    <property type="match status" value="1"/>
</dbReference>
<dbReference type="FunFam" id="2.40.10.10:FF:000014">
    <property type="entry name" value="Complement factor D"/>
    <property type="match status" value="1"/>
</dbReference>
<gene>
    <name evidence="8" type="ORF">QTO34_014114</name>
</gene>
<evidence type="ECO:0000256" key="6">
    <source>
        <dbReference type="ARBA" id="ARBA00023157"/>
    </source>
</evidence>
<keyword evidence="6" id="KW-1015">Disulfide bond</keyword>
<keyword evidence="4" id="KW-0720">Serine protease</keyword>
<proteinExistence type="predicted"/>
<dbReference type="Proteomes" id="UP001177744">
    <property type="component" value="Unassembled WGS sequence"/>
</dbReference>
<dbReference type="PROSITE" id="PS00135">
    <property type="entry name" value="TRYPSIN_SER"/>
    <property type="match status" value="1"/>
</dbReference>
<dbReference type="GO" id="GO:0043065">
    <property type="term" value="P:positive regulation of apoptotic process"/>
    <property type="evidence" value="ECO:0007669"/>
    <property type="project" value="TreeGrafter"/>
</dbReference>